<comment type="caution">
    <text evidence="1">The sequence shown here is derived from an EMBL/GenBank/DDBJ whole genome shotgun (WGS) entry which is preliminary data.</text>
</comment>
<evidence type="ECO:0000313" key="1">
    <source>
        <dbReference type="EMBL" id="KAI4303845.1"/>
    </source>
</evidence>
<accession>A0ACB9L2Z7</accession>
<sequence length="635" mass="72297">MDQMGHDGAKPEEKPTVHELRVGVRDVTGPSRIRPPPLTRQFWRAGSYDGGDAGTRPKTSVSDGENYAHVHPMFLHSNATSHKWVFGAVAELLDNAIDEIQNGATSVRVDRTENPKDGRSALLIQDDGGGMDPEALRRCMSFGFSDKKSKAAIGQYGNGFKTSTMRLGADVIVFSRHKGDRMHSQSIGLLSYTFLSQTGCNRIIVPMVDYDFNESTGTVKITHLYGKDHYDSNLSLLLQWSPYSTEAELLKQFNDIGTCGTKVVIYNLWMTEDQKMELDFDSDPLDIRLSGDIKKVTSKPQWKSLNEKHLANQLHYSLRVYLSILYLRLPDSFTIVLRGQAVEHHNIADDLKYIEYILYTPKTGGTVEGQVVTTIGFLKEAPNVSIHGFNVYHKNRLILGQWFVVIAESIVIFRQQRQRSGWCFGSKFYRADSQQTRFRENFPFSKVGSSLKGNGQGILGISLWTDSYHAGLKRLQSGCIVDRSRDIVQNTYLTPVTLSTLAPPTNRTNEVPISPLQNRCNQGSNMKRKAEDLPENKKEIHLEEWERYFWITWGTKKKQTVNISQTSSGFSEVDKRIGEHRMLRAKCLEYEKSERQLEYKLANLRSELENAQKEYSRLLARSRFLEQISQDWTKK</sequence>
<dbReference type="EMBL" id="CM042891">
    <property type="protein sequence ID" value="KAI4303845.1"/>
    <property type="molecule type" value="Genomic_DNA"/>
</dbReference>
<dbReference type="Proteomes" id="UP001057402">
    <property type="component" value="Chromosome 12"/>
</dbReference>
<reference evidence="2" key="1">
    <citation type="journal article" date="2023" name="Front. Plant Sci.">
        <title>Chromosomal-level genome assembly of Melastoma candidum provides insights into trichome evolution.</title>
        <authorList>
            <person name="Zhong Y."/>
            <person name="Wu W."/>
            <person name="Sun C."/>
            <person name="Zou P."/>
            <person name="Liu Y."/>
            <person name="Dai S."/>
            <person name="Zhou R."/>
        </authorList>
    </citation>
    <scope>NUCLEOTIDE SEQUENCE [LARGE SCALE GENOMIC DNA]</scope>
</reference>
<proteinExistence type="predicted"/>
<organism evidence="1 2">
    <name type="scientific">Melastoma candidum</name>
    <dbReference type="NCBI Taxonomy" id="119954"/>
    <lineage>
        <taxon>Eukaryota</taxon>
        <taxon>Viridiplantae</taxon>
        <taxon>Streptophyta</taxon>
        <taxon>Embryophyta</taxon>
        <taxon>Tracheophyta</taxon>
        <taxon>Spermatophyta</taxon>
        <taxon>Magnoliopsida</taxon>
        <taxon>eudicotyledons</taxon>
        <taxon>Gunneridae</taxon>
        <taxon>Pentapetalae</taxon>
        <taxon>rosids</taxon>
        <taxon>malvids</taxon>
        <taxon>Myrtales</taxon>
        <taxon>Melastomataceae</taxon>
        <taxon>Melastomatoideae</taxon>
        <taxon>Melastomateae</taxon>
        <taxon>Melastoma</taxon>
    </lineage>
</organism>
<keyword evidence="2" id="KW-1185">Reference proteome</keyword>
<name>A0ACB9L2Z7_9MYRT</name>
<evidence type="ECO:0000313" key="2">
    <source>
        <dbReference type="Proteomes" id="UP001057402"/>
    </source>
</evidence>
<gene>
    <name evidence="1" type="ORF">MLD38_039434</name>
</gene>
<protein>
    <submittedName>
        <fullName evidence="1">Uncharacterized protein</fullName>
    </submittedName>
</protein>